<evidence type="ECO:0008006" key="5">
    <source>
        <dbReference type="Google" id="ProtNLM"/>
    </source>
</evidence>
<organism evidence="3 4">
    <name type="scientific">Mesorhizobium humile</name>
    <dbReference type="NCBI Taxonomy" id="3072313"/>
    <lineage>
        <taxon>Bacteria</taxon>
        <taxon>Pseudomonadati</taxon>
        <taxon>Pseudomonadota</taxon>
        <taxon>Alphaproteobacteria</taxon>
        <taxon>Hyphomicrobiales</taxon>
        <taxon>Phyllobacteriaceae</taxon>
        <taxon>Mesorhizobium</taxon>
    </lineage>
</organism>
<accession>A0ABU4YJE4</accession>
<keyword evidence="4" id="KW-1185">Reference proteome</keyword>
<sequence>MHSRTLFCLAVMLAISGCAADYLNNYDTMTLASGDANNTNRLLQTIDPFNPNSNNTHIEGDGQRSADVVQRYRGVPPASPGQVLNQGGGGGDSGNHPCDLRTQVDSLGRPCGERAAEAKPGGRTGHEAD</sequence>
<evidence type="ECO:0000256" key="1">
    <source>
        <dbReference type="SAM" id="MobiDB-lite"/>
    </source>
</evidence>
<protein>
    <recommendedName>
        <fullName evidence="5">Calcium-binding protein</fullName>
    </recommendedName>
</protein>
<evidence type="ECO:0000256" key="2">
    <source>
        <dbReference type="SAM" id="SignalP"/>
    </source>
</evidence>
<feature type="chain" id="PRO_5045490092" description="Calcium-binding protein" evidence="2">
    <location>
        <begin position="21"/>
        <end position="129"/>
    </location>
</feature>
<dbReference type="RefSeq" id="WP_320292994.1">
    <property type="nucleotide sequence ID" value="NZ_JAVIIU010000001.1"/>
</dbReference>
<gene>
    <name evidence="3" type="ORF">RFM52_17795</name>
</gene>
<evidence type="ECO:0000313" key="3">
    <source>
        <dbReference type="EMBL" id="MDX8487063.1"/>
    </source>
</evidence>
<feature type="region of interest" description="Disordered" evidence="1">
    <location>
        <begin position="45"/>
        <end position="129"/>
    </location>
</feature>
<dbReference type="PROSITE" id="PS51257">
    <property type="entry name" value="PROKAR_LIPOPROTEIN"/>
    <property type="match status" value="1"/>
</dbReference>
<reference evidence="3 4" key="1">
    <citation type="submission" date="2023-08" db="EMBL/GenBank/DDBJ databases">
        <title>Implementing the SeqCode for naming new Mesorhizobium species isolated from Vachellia karroo root nodules.</title>
        <authorList>
            <person name="Van Lill M."/>
        </authorList>
    </citation>
    <scope>NUCLEOTIDE SEQUENCE [LARGE SCALE GENOMIC DNA]</scope>
    <source>
        <strain evidence="3 4">VK2B</strain>
    </source>
</reference>
<proteinExistence type="predicted"/>
<dbReference type="EMBL" id="JAVIIV010000011">
    <property type="protein sequence ID" value="MDX8487063.1"/>
    <property type="molecule type" value="Genomic_DNA"/>
</dbReference>
<evidence type="ECO:0000313" key="4">
    <source>
        <dbReference type="Proteomes" id="UP001280156"/>
    </source>
</evidence>
<feature type="signal peptide" evidence="2">
    <location>
        <begin position="1"/>
        <end position="20"/>
    </location>
</feature>
<name>A0ABU4YJE4_9HYPH</name>
<dbReference type="Proteomes" id="UP001280156">
    <property type="component" value="Unassembled WGS sequence"/>
</dbReference>
<keyword evidence="2" id="KW-0732">Signal</keyword>
<comment type="caution">
    <text evidence="3">The sequence shown here is derived from an EMBL/GenBank/DDBJ whole genome shotgun (WGS) entry which is preliminary data.</text>
</comment>